<evidence type="ECO:0000313" key="1">
    <source>
        <dbReference type="EMBL" id="KEQ00270.1"/>
    </source>
</evidence>
<organism evidence="1 2">
    <name type="scientific">Snodgrassella alvi SCGC AB-598-J21</name>
    <dbReference type="NCBI Taxonomy" id="1385367"/>
    <lineage>
        <taxon>Bacteria</taxon>
        <taxon>Pseudomonadati</taxon>
        <taxon>Pseudomonadota</taxon>
        <taxon>Betaproteobacteria</taxon>
        <taxon>Neisseriales</taxon>
        <taxon>Neisseriaceae</taxon>
        <taxon>Snodgrassella</taxon>
    </lineage>
</organism>
<gene>
    <name evidence="1" type="ORF">SASC598J21_019710</name>
</gene>
<dbReference type="EMBL" id="AVQL01000453">
    <property type="protein sequence ID" value="KEQ00270.1"/>
    <property type="molecule type" value="Genomic_DNA"/>
</dbReference>
<evidence type="ECO:0000313" key="2">
    <source>
        <dbReference type="Proteomes" id="UP000027644"/>
    </source>
</evidence>
<proteinExistence type="predicted"/>
<name>A0A074VCS6_9NEIS</name>
<dbReference type="Proteomes" id="UP000027644">
    <property type="component" value="Unassembled WGS sequence"/>
</dbReference>
<reference evidence="1 2" key="1">
    <citation type="journal article" date="2014" name="PLoS Genet.">
        <title>Hidden diversity in honey bee gut symbionts detected by single-cell genomics.</title>
        <authorList>
            <person name="Engel P."/>
            <person name="Stepanauskas R."/>
            <person name="Moran N."/>
        </authorList>
    </citation>
    <scope>NUCLEOTIDE SEQUENCE [LARGE SCALE GENOMIC DNA]</scope>
    <source>
        <strain evidence="1 2">SCGC AB-598-J21</strain>
    </source>
</reference>
<dbReference type="AlphaFoldDB" id="A0A074VCS6"/>
<accession>A0A074VCS6</accession>
<sequence length="51" mass="5833">MEKIKKKINLLTAGNKKTGLHTVSPVLLYLLCLEFTVNIGNTYQFSINKFF</sequence>
<comment type="caution">
    <text evidence="1">The sequence shown here is derived from an EMBL/GenBank/DDBJ whole genome shotgun (WGS) entry which is preliminary data.</text>
</comment>
<protein>
    <submittedName>
        <fullName evidence="1">Uncharacterized protein</fullName>
    </submittedName>
</protein>